<keyword evidence="1" id="KW-0344">Guanine-nucleotide releasing factor</keyword>
<dbReference type="Gene3D" id="1.20.900.10">
    <property type="entry name" value="Dbl homology (DH) domain"/>
    <property type="match status" value="1"/>
</dbReference>
<organism evidence="3 4">
    <name type="scientific">Cordylochernes scorpioides</name>
    <dbReference type="NCBI Taxonomy" id="51811"/>
    <lineage>
        <taxon>Eukaryota</taxon>
        <taxon>Metazoa</taxon>
        <taxon>Ecdysozoa</taxon>
        <taxon>Arthropoda</taxon>
        <taxon>Chelicerata</taxon>
        <taxon>Arachnida</taxon>
        <taxon>Pseudoscorpiones</taxon>
        <taxon>Cheliferoidea</taxon>
        <taxon>Chernetidae</taxon>
        <taxon>Cordylochernes</taxon>
    </lineage>
</organism>
<evidence type="ECO:0000313" key="4">
    <source>
        <dbReference type="Proteomes" id="UP001235939"/>
    </source>
</evidence>
<dbReference type="SUPFAM" id="SSF48065">
    <property type="entry name" value="DBL homology domain (DH-domain)"/>
    <property type="match status" value="1"/>
</dbReference>
<proteinExistence type="predicted"/>
<dbReference type="InterPro" id="IPR035899">
    <property type="entry name" value="DBL_dom_sf"/>
</dbReference>
<dbReference type="InterPro" id="IPR000219">
    <property type="entry name" value="DH_dom"/>
</dbReference>
<dbReference type="PROSITE" id="PS50010">
    <property type="entry name" value="DH_2"/>
    <property type="match status" value="1"/>
</dbReference>
<protein>
    <submittedName>
        <fullName evidence="3">Unc-89</fullName>
    </submittedName>
</protein>
<gene>
    <name evidence="3" type="ORF">LAZ67_11002266</name>
</gene>
<reference evidence="3 4" key="1">
    <citation type="submission" date="2022-01" db="EMBL/GenBank/DDBJ databases">
        <title>A chromosomal length assembly of Cordylochernes scorpioides.</title>
        <authorList>
            <person name="Zeh D."/>
            <person name="Zeh J."/>
        </authorList>
    </citation>
    <scope>NUCLEOTIDE SEQUENCE [LARGE SCALE GENOMIC DNA]</scope>
    <source>
        <strain evidence="3">IN4F17</strain>
        <tissue evidence="3">Whole Body</tissue>
    </source>
</reference>
<name>A0ABY6L2K7_9ARAC</name>
<dbReference type="Proteomes" id="UP001235939">
    <property type="component" value="Chromosome 11"/>
</dbReference>
<dbReference type="InterPro" id="IPR051336">
    <property type="entry name" value="RhoGEF_Guanine_NuclExch_SF"/>
</dbReference>
<keyword evidence="4" id="KW-1185">Reference proteome</keyword>
<evidence type="ECO:0000313" key="3">
    <source>
        <dbReference type="EMBL" id="UYV74158.1"/>
    </source>
</evidence>
<evidence type="ECO:0000256" key="1">
    <source>
        <dbReference type="ARBA" id="ARBA00022658"/>
    </source>
</evidence>
<dbReference type="EMBL" id="CP092873">
    <property type="protein sequence ID" value="UYV74158.1"/>
    <property type="molecule type" value="Genomic_DNA"/>
</dbReference>
<feature type="domain" description="DH" evidence="2">
    <location>
        <begin position="1"/>
        <end position="139"/>
    </location>
</feature>
<dbReference type="PANTHER" id="PTHR22826">
    <property type="entry name" value="RHO GUANINE EXCHANGE FACTOR-RELATED"/>
    <property type="match status" value="1"/>
</dbReference>
<dbReference type="Pfam" id="PF00621">
    <property type="entry name" value="RhoGEF"/>
    <property type="match status" value="1"/>
</dbReference>
<dbReference type="PANTHER" id="PTHR22826:SF106">
    <property type="entry name" value="TRIO, ISOFORM A"/>
    <property type="match status" value="1"/>
</dbReference>
<accession>A0ABY6L2K7</accession>
<evidence type="ECO:0000259" key="2">
    <source>
        <dbReference type="PROSITE" id="PS50010"/>
    </source>
</evidence>
<feature type="non-terminal residue" evidence="3">
    <location>
        <position position="1"/>
    </location>
</feature>
<sequence length="181" mass="20953">MEIEEQNDANPSQRAGGVVRSVLIKGVQYYGSEPAKLGKTFLRLERDFDMHTRYCRDEPLAQEILAEGPLKEYYDALSKMLHDDKSLSEHLKLPIQRINDYQLLFKELIKYSARMKESTADLEKALDFMKAIPQRMSDLEYINSIQGYTGNIHKLGRIIKHVDPKRITAEKCAYMVKTIIK</sequence>